<dbReference type="RefSeq" id="WP_201167904.1">
    <property type="nucleotide sequence ID" value="NZ_JAEPWM010000002.1"/>
</dbReference>
<dbReference type="Proteomes" id="UP000630528">
    <property type="component" value="Unassembled WGS sequence"/>
</dbReference>
<feature type="region of interest" description="Disordered" evidence="1">
    <location>
        <begin position="129"/>
        <end position="157"/>
    </location>
</feature>
<name>A0A934TSI0_9BURK</name>
<evidence type="ECO:0000313" key="2">
    <source>
        <dbReference type="EMBL" id="MBK6005947.1"/>
    </source>
</evidence>
<protein>
    <submittedName>
        <fullName evidence="2">Uncharacterized protein</fullName>
    </submittedName>
</protein>
<reference evidence="2" key="1">
    <citation type="journal article" date="2012" name="J. Microbiol. Biotechnol.">
        <title>Ramlibacter ginsenosidimutans sp. nov., with ginsenoside-converting activity.</title>
        <authorList>
            <person name="Wang L."/>
            <person name="An D.S."/>
            <person name="Kim S.G."/>
            <person name="Jin F.X."/>
            <person name="Kim S.C."/>
            <person name="Lee S.T."/>
            <person name="Im W.T."/>
        </authorList>
    </citation>
    <scope>NUCLEOTIDE SEQUENCE</scope>
    <source>
        <strain evidence="2">KACC 17527</strain>
    </source>
</reference>
<organism evidence="2 3">
    <name type="scientific">Ramlibacter ginsenosidimutans</name>
    <dbReference type="NCBI Taxonomy" id="502333"/>
    <lineage>
        <taxon>Bacteria</taxon>
        <taxon>Pseudomonadati</taxon>
        <taxon>Pseudomonadota</taxon>
        <taxon>Betaproteobacteria</taxon>
        <taxon>Burkholderiales</taxon>
        <taxon>Comamonadaceae</taxon>
        <taxon>Ramlibacter</taxon>
    </lineage>
</organism>
<evidence type="ECO:0000313" key="3">
    <source>
        <dbReference type="Proteomes" id="UP000630528"/>
    </source>
</evidence>
<accession>A0A934TSI0</accession>
<dbReference type="EMBL" id="JAEPWM010000002">
    <property type="protein sequence ID" value="MBK6005947.1"/>
    <property type="molecule type" value="Genomic_DNA"/>
</dbReference>
<keyword evidence="3" id="KW-1185">Reference proteome</keyword>
<comment type="caution">
    <text evidence="2">The sequence shown here is derived from an EMBL/GenBank/DDBJ whole genome shotgun (WGS) entry which is preliminary data.</text>
</comment>
<proteinExistence type="predicted"/>
<sequence length="157" mass="17652">MTTYKRGSSWPNEGFVQAAVEAFFRGSGFEIEKHKTIDVVCSHMKTGDQWRVEAKGLTTAVGLDFRTGLGQLVQGMNEQSMHYGLAVPDIPQFRRQVQAVPSWVAEKLRIHWLYVREDGSVNVETAWSDHSRDTDTAQRASGRPMRADHATSDLDVD</sequence>
<gene>
    <name evidence="2" type="ORF">JJB11_07550</name>
</gene>
<feature type="compositionally biased region" description="Basic and acidic residues" evidence="1">
    <location>
        <begin position="145"/>
        <end position="157"/>
    </location>
</feature>
<dbReference type="AlphaFoldDB" id="A0A934TSI0"/>
<reference evidence="2" key="2">
    <citation type="submission" date="2021-01" db="EMBL/GenBank/DDBJ databases">
        <authorList>
            <person name="Kang M."/>
        </authorList>
    </citation>
    <scope>NUCLEOTIDE SEQUENCE</scope>
    <source>
        <strain evidence="2">KACC 17527</strain>
    </source>
</reference>
<evidence type="ECO:0000256" key="1">
    <source>
        <dbReference type="SAM" id="MobiDB-lite"/>
    </source>
</evidence>